<dbReference type="Proteomes" id="UP001355207">
    <property type="component" value="Chromosome 1"/>
</dbReference>
<evidence type="ECO:0000256" key="9">
    <source>
        <dbReference type="ARBA" id="ARBA00023010"/>
    </source>
</evidence>
<feature type="compositionally biased region" description="Low complexity" evidence="12">
    <location>
        <begin position="325"/>
        <end position="344"/>
    </location>
</feature>
<keyword evidence="5" id="KW-0812">Transmembrane</keyword>
<gene>
    <name evidence="13" type="ORF">L201_000549</name>
</gene>
<feature type="region of interest" description="Disordered" evidence="12">
    <location>
        <begin position="295"/>
        <end position="346"/>
    </location>
</feature>
<keyword evidence="8" id="KW-1133">Transmembrane helix</keyword>
<comment type="similarity">
    <text evidence="2">Belongs to the TIM54 family.</text>
</comment>
<keyword evidence="4" id="KW-0813">Transport</keyword>
<dbReference type="RefSeq" id="XP_066072446.1">
    <property type="nucleotide sequence ID" value="XM_066216349.1"/>
</dbReference>
<evidence type="ECO:0000256" key="6">
    <source>
        <dbReference type="ARBA" id="ARBA00022792"/>
    </source>
</evidence>
<proteinExistence type="inferred from homology"/>
<feature type="compositionally biased region" description="Low complexity" evidence="12">
    <location>
        <begin position="25"/>
        <end position="67"/>
    </location>
</feature>
<dbReference type="GeneID" id="91091221"/>
<keyword evidence="11" id="KW-0472">Membrane</keyword>
<sequence>MSVPEHPHPPPAQPTNPSPPPQPAPSNVSSPTASPNPSISTTSSTIPTDKPINPASSATATSIKTSSKPVELTGFRSALSHTGIPHSVLTWKPKLPSRNWLIFWTLLTTISGTYYYDRLECDKIKKQTIDKVKNQSKEILPGGSLGLNRKVTVYGAKWPGDEDTDRALRYFRKYVKPYLVASAIDYDLPTSPLHGSITRTIHAKILSQRRQALGLEPIEPQLSLPGVLSPEEYKQKQLEGGIILVGRASLKEYLKGLKRGYLGNVNEWKWENEIEKSLENDGIFDEPILSTPEQLEQPPLNEESNELPPSPPAPVKPSTGLGFLSRPQQPQIQQSTSSSSSSSTAYQIPERYHIPPTVLPPQPPILLLPFVNHIGFKQIPNMILDFFTERYKVKEGSEAALALINNSIRSFDSSKDLNFDIESENYYNKDSYELPTKIEQARKDYYENLKIKIDESRKYDNGEREMTSEEIKSGKVISIQELKDERKKKELRWKGNEEGWNIIKPDTPIEWDDKFNNWLNVFELPKSDNENNHESA</sequence>
<keyword evidence="14" id="KW-1185">Reference proteome</keyword>
<dbReference type="Pfam" id="PF11711">
    <property type="entry name" value="Tim54"/>
    <property type="match status" value="1"/>
</dbReference>
<keyword evidence="7" id="KW-0653">Protein transport</keyword>
<feature type="compositionally biased region" description="Pro residues" evidence="12">
    <location>
        <begin position="9"/>
        <end position="24"/>
    </location>
</feature>
<dbReference type="EMBL" id="CP144098">
    <property type="protein sequence ID" value="WWC85683.1"/>
    <property type="molecule type" value="Genomic_DNA"/>
</dbReference>
<evidence type="ECO:0000256" key="3">
    <source>
        <dbReference type="ARBA" id="ARBA00020796"/>
    </source>
</evidence>
<organism evidence="13 14">
    <name type="scientific">Kwoniella dendrophila CBS 6074</name>
    <dbReference type="NCBI Taxonomy" id="1295534"/>
    <lineage>
        <taxon>Eukaryota</taxon>
        <taxon>Fungi</taxon>
        <taxon>Dikarya</taxon>
        <taxon>Basidiomycota</taxon>
        <taxon>Agaricomycotina</taxon>
        <taxon>Tremellomycetes</taxon>
        <taxon>Tremellales</taxon>
        <taxon>Cryptococcaceae</taxon>
        <taxon>Kwoniella</taxon>
    </lineage>
</organism>
<evidence type="ECO:0000256" key="10">
    <source>
        <dbReference type="ARBA" id="ARBA00023128"/>
    </source>
</evidence>
<evidence type="ECO:0000313" key="13">
    <source>
        <dbReference type="EMBL" id="WWC85683.1"/>
    </source>
</evidence>
<dbReference type="AlphaFoldDB" id="A0AAX4JLA8"/>
<evidence type="ECO:0000256" key="7">
    <source>
        <dbReference type="ARBA" id="ARBA00022927"/>
    </source>
</evidence>
<evidence type="ECO:0000256" key="4">
    <source>
        <dbReference type="ARBA" id="ARBA00022448"/>
    </source>
</evidence>
<keyword evidence="9" id="KW-0811">Translocation</keyword>
<dbReference type="GO" id="GO:0005743">
    <property type="term" value="C:mitochondrial inner membrane"/>
    <property type="evidence" value="ECO:0007669"/>
    <property type="project" value="UniProtKB-SubCell"/>
</dbReference>
<reference evidence="13 14" key="1">
    <citation type="submission" date="2024-01" db="EMBL/GenBank/DDBJ databases">
        <title>Comparative genomics of Cryptococcus and Kwoniella reveals pathogenesis evolution and contrasting modes of karyotype evolution via chromosome fusion or intercentromeric recombination.</title>
        <authorList>
            <person name="Coelho M.A."/>
            <person name="David-Palma M."/>
            <person name="Shea T."/>
            <person name="Bowers K."/>
            <person name="McGinley-Smith S."/>
            <person name="Mohammad A.W."/>
            <person name="Gnirke A."/>
            <person name="Yurkov A.M."/>
            <person name="Nowrousian M."/>
            <person name="Sun S."/>
            <person name="Cuomo C.A."/>
            <person name="Heitman J."/>
        </authorList>
    </citation>
    <scope>NUCLEOTIDE SEQUENCE [LARGE SCALE GENOMIC DNA]</scope>
    <source>
        <strain evidence="13 14">CBS 6074</strain>
    </source>
</reference>
<evidence type="ECO:0000256" key="12">
    <source>
        <dbReference type="SAM" id="MobiDB-lite"/>
    </source>
</evidence>
<accession>A0AAX4JLA8</accession>
<dbReference type="GO" id="GO:0015031">
    <property type="term" value="P:protein transport"/>
    <property type="evidence" value="ECO:0007669"/>
    <property type="project" value="UniProtKB-KW"/>
</dbReference>
<evidence type="ECO:0000256" key="5">
    <source>
        <dbReference type="ARBA" id="ARBA00022692"/>
    </source>
</evidence>
<evidence type="ECO:0000256" key="1">
    <source>
        <dbReference type="ARBA" id="ARBA00004434"/>
    </source>
</evidence>
<name>A0AAX4JLA8_9TREE</name>
<evidence type="ECO:0000313" key="14">
    <source>
        <dbReference type="Proteomes" id="UP001355207"/>
    </source>
</evidence>
<feature type="region of interest" description="Disordered" evidence="12">
    <location>
        <begin position="1"/>
        <end position="67"/>
    </location>
</feature>
<evidence type="ECO:0000256" key="2">
    <source>
        <dbReference type="ARBA" id="ARBA00006355"/>
    </source>
</evidence>
<keyword evidence="10" id="KW-0496">Mitochondrion</keyword>
<dbReference type="InterPro" id="IPR021056">
    <property type="entry name" value="Mt_import_IM_translocase_Tim54"/>
</dbReference>
<evidence type="ECO:0000256" key="11">
    <source>
        <dbReference type="ARBA" id="ARBA00023136"/>
    </source>
</evidence>
<comment type="subcellular location">
    <subcellularLocation>
        <location evidence="1">Mitochondrion inner membrane</location>
        <topology evidence="1">Single-pass membrane protein</topology>
    </subcellularLocation>
</comment>
<evidence type="ECO:0000256" key="8">
    <source>
        <dbReference type="ARBA" id="ARBA00022989"/>
    </source>
</evidence>
<keyword evidence="6" id="KW-0999">Mitochondrion inner membrane</keyword>
<protein>
    <recommendedName>
        <fullName evidence="3">Mitochondrial import inner membrane translocase subunit TIM54</fullName>
    </recommendedName>
</protein>